<accession>Q8BQG2</accession>
<name>Q8BQG2_MOUSE</name>
<dbReference type="EMBL" id="BC035950">
    <property type="protein sequence ID" value="AAH35950.1"/>
    <property type="molecule type" value="mRNA"/>
</dbReference>
<dbReference type="AGR" id="MGI:2679715"/>
<reference evidence="2" key="3">
    <citation type="journal article" date="2000" name="Genome Res.">
        <title>RIKEN integrated sequence analysis (RISA) system--384-format sequencing pipeline with 384 multicapillary sequencer.</title>
        <authorList>
            <person name="Shibata K."/>
            <person name="Itoh M."/>
            <person name="Aizawa K."/>
            <person name="Nagaoka S."/>
            <person name="Sasaki N."/>
            <person name="Carninci P."/>
            <person name="Konno H."/>
            <person name="Akiyama J."/>
            <person name="Nishi K."/>
            <person name="Kitsunai T."/>
            <person name="Tashiro H."/>
            <person name="Itoh M."/>
            <person name="Sumi N."/>
            <person name="Ishii Y."/>
            <person name="Nakamura S."/>
            <person name="Hazama M."/>
            <person name="Nishine T."/>
            <person name="Harada A."/>
            <person name="Yamamoto R."/>
            <person name="Matsumoto H."/>
            <person name="Sakaguchi S."/>
            <person name="Ikegami T."/>
            <person name="Kashiwagi K."/>
            <person name="Fujiwake S."/>
            <person name="Inoue K."/>
            <person name="Togawa Y."/>
            <person name="Izawa M."/>
            <person name="Ohara E."/>
            <person name="Watahiki M."/>
            <person name="Yoneda Y."/>
            <person name="Ishikawa T."/>
            <person name="Ozawa K."/>
            <person name="Tanaka T."/>
            <person name="Matsuura S."/>
            <person name="Kawai J."/>
            <person name="Okazaki Y."/>
            <person name="Muramatsu M."/>
            <person name="Inoue Y."/>
            <person name="Kira A."/>
            <person name="Hayashizaki Y."/>
        </authorList>
    </citation>
    <scope>NUCLEOTIDE SEQUENCE</scope>
    <source>
        <strain evidence="2">C57BL/6J</strain>
        <tissue evidence="2">Whole body</tissue>
    </source>
</reference>
<reference evidence="2" key="4">
    <citation type="journal article" date="2001" name="Nature">
        <title>Functional annotation of a full-length mouse cDNA collection.</title>
        <authorList>
            <consortium name="The RIKEN Genome Exploration Research Group Phase II Team and the FANTOM Consortium"/>
        </authorList>
    </citation>
    <scope>NUCLEOTIDE SEQUENCE</scope>
    <source>
        <strain evidence="2">C57BL/6J</strain>
        <tissue evidence="2">Whole body</tissue>
    </source>
</reference>
<dbReference type="EMBL" id="AK050822">
    <property type="protein sequence ID" value="BAC34423.1"/>
    <property type="molecule type" value="mRNA"/>
</dbReference>
<evidence type="ECO:0000313" key="2">
    <source>
        <dbReference type="EMBL" id="BAC34423.1"/>
    </source>
</evidence>
<dbReference type="AlphaFoldDB" id="Q8BQG2"/>
<reference evidence="2" key="1">
    <citation type="journal article" date="1999" name="Methods Enzymol.">
        <title>High-efficiency full-length cDNA cloning.</title>
        <authorList>
            <person name="Carninci P."/>
            <person name="Hayashizaki Y."/>
        </authorList>
    </citation>
    <scope>NUCLEOTIDE SEQUENCE</scope>
    <source>
        <strain evidence="2">C57BL/6J</strain>
        <tissue evidence="2">Whole body</tissue>
    </source>
</reference>
<evidence type="ECO:0000313" key="1">
    <source>
        <dbReference type="EMBL" id="AAH35950.1"/>
    </source>
</evidence>
<dbReference type="MGI" id="MGI:2679715">
    <property type="gene designation" value="BC043934"/>
</dbReference>
<reference evidence="2" key="6">
    <citation type="journal article" date="2002" name="Nature">
        <title>Analysis of the mouse transcriptome based on functional annotation of 60,770 full-length cDNAs.</title>
        <authorList>
            <consortium name="The FANTOM Consortium and the RIKEN Genome Exploration Research Group Phase I and II Team"/>
        </authorList>
    </citation>
    <scope>NUCLEOTIDE SEQUENCE</scope>
    <source>
        <strain evidence="2">C57BL/6J</strain>
        <tissue evidence="2">Whole body</tissue>
    </source>
</reference>
<dbReference type="iPTMnet" id="Q8BQG2"/>
<evidence type="ECO:0000313" key="3">
    <source>
        <dbReference type="MGI" id="MGI:2679715"/>
    </source>
</evidence>
<dbReference type="PhosphoSitePlus" id="Q8BQG2"/>
<reference evidence="2" key="8">
    <citation type="journal article" date="2005" name="Science">
        <title>The Transcriptional Landscape of the Mammalian Genome.</title>
        <authorList>
            <consortium name="The FANTOM Consortium"/>
            <consortium name="Riken Genome Exploration Research Group and Genome Science Group (Genome Network Project Core Group)"/>
        </authorList>
    </citation>
    <scope>NUCLEOTIDE SEQUENCE</scope>
    <source>
        <strain evidence="2">C57BL/6J</strain>
        <tissue evidence="2">Whole body</tissue>
    </source>
</reference>
<reference evidence="2" key="9">
    <citation type="journal article" date="2005" name="Science">
        <title>Antisense Transcription in the Mammalian Transcriptome.</title>
        <authorList>
            <consortium name="RIKEN Genome Exploration Research Group and Genome Science Group (Genome Network Project Core Group) and the FANTOM Consortium"/>
        </authorList>
    </citation>
    <scope>NUCLEOTIDE SEQUENCE</scope>
    <source>
        <strain evidence="2">C57BL/6J</strain>
        <tissue evidence="2">Whole body</tissue>
    </source>
</reference>
<organism evidence="2">
    <name type="scientific">Mus musculus</name>
    <name type="common">Mouse</name>
    <dbReference type="NCBI Taxonomy" id="10090"/>
    <lineage>
        <taxon>Eukaryota</taxon>
        <taxon>Metazoa</taxon>
        <taxon>Chordata</taxon>
        <taxon>Craniata</taxon>
        <taxon>Vertebrata</taxon>
        <taxon>Euteleostomi</taxon>
        <taxon>Mammalia</taxon>
        <taxon>Eutheria</taxon>
        <taxon>Euarchontoglires</taxon>
        <taxon>Glires</taxon>
        <taxon>Rodentia</taxon>
        <taxon>Myomorpha</taxon>
        <taxon>Muroidea</taxon>
        <taxon>Muridae</taxon>
        <taxon>Murinae</taxon>
        <taxon>Mus</taxon>
        <taxon>Mus</taxon>
    </lineage>
</organism>
<reference evidence="1" key="7">
    <citation type="journal article" date="2004" name="Genome Res.">
        <title>The status, quality, and expansion of the NIH full-length cDNA project: the Mammalian Gene Collection (MGC).</title>
        <authorList>
            <consortium name="The MGC Project Team"/>
            <person name="Gerhard D.S."/>
            <person name="Wagner L."/>
            <person name="Feingold E.A."/>
            <person name="Shenmen C.M."/>
            <person name="Grouse L.H."/>
            <person name="Schuler G."/>
            <person name="Klein S.L."/>
            <person name="Old S."/>
            <person name="Rasooly R."/>
            <person name="Good P."/>
            <person name="Guyer M."/>
            <person name="Peck A.M."/>
            <person name="Derge J.G."/>
            <person name="Lipman D."/>
            <person name="Collins F.S."/>
            <person name="Jang W."/>
            <person name="Sherry S."/>
            <person name="Feolo M."/>
            <person name="Misquitta L."/>
            <person name="Lee E."/>
            <person name="Rotmistrovsky K."/>
            <person name="Greenhut S.F."/>
            <person name="Schaefer C.F."/>
            <person name="Buetow K."/>
            <person name="Bonner T.I."/>
            <person name="Haussler D."/>
            <person name="Kent J."/>
            <person name="Kiekhaus M."/>
            <person name="Furey T."/>
            <person name="Brent M."/>
            <person name="Prange C."/>
            <person name="Schreiber K."/>
            <person name="Shapiro N."/>
            <person name="Bhat N.K."/>
            <person name="Hopkins R.F."/>
            <person name="Hsie F."/>
            <person name="Driscoll T."/>
            <person name="Soares M.B."/>
            <person name="Casavant T.L."/>
            <person name="Scheetz T.E."/>
            <person name="Brown-stein M.J."/>
            <person name="Usdin T.B."/>
            <person name="Toshiyuki S."/>
            <person name="Carninci P."/>
            <person name="Piao Y."/>
            <person name="Dudekula D.B."/>
            <person name="Ko M.S."/>
            <person name="Kawakami K."/>
            <person name="Suzuki Y."/>
            <person name="Sugano S."/>
            <person name="Gruber C.E."/>
            <person name="Smith M.R."/>
            <person name="Simmons B."/>
            <person name="Moore T."/>
            <person name="Waterman R."/>
            <person name="Johnson S.L."/>
            <person name="Ruan Y."/>
            <person name="Wei C.L."/>
            <person name="Mathavan S."/>
            <person name="Gunaratne P.H."/>
            <person name="Wu J."/>
            <person name="Garcia A.M."/>
            <person name="Hulyk S.W."/>
            <person name="Fuh E."/>
            <person name="Yuan Y."/>
            <person name="Sneed A."/>
            <person name="Kowis C."/>
            <person name="Hodgson A."/>
            <person name="Muzny D.M."/>
            <person name="McPherson J."/>
            <person name="Gibbs R.A."/>
            <person name="Fahey J."/>
            <person name="Helton E."/>
            <person name="Ketteman M."/>
            <person name="Madan A."/>
            <person name="Rodrigues S."/>
            <person name="Sanchez A."/>
            <person name="Whiting M."/>
            <person name="Madari A."/>
            <person name="Young A.C."/>
            <person name="Wetherby K.D."/>
            <person name="Granite S.J."/>
            <person name="Kwong P.N."/>
            <person name="Brinkley C.P."/>
            <person name="Pearson R.L."/>
            <person name="Bouffard G.G."/>
            <person name="Blakesly R.W."/>
            <person name="Green E.D."/>
            <person name="Dickson M.C."/>
            <person name="Rodriguez A.C."/>
            <person name="Grimwood J."/>
            <person name="Schmutz J."/>
            <person name="Myers R.M."/>
            <person name="Butterfield Y.S."/>
            <person name="Griffith M."/>
            <person name="Griffith O.L."/>
            <person name="Krzywinski M.I."/>
            <person name="Liao N."/>
            <person name="Morin R."/>
            <person name="Morrin R."/>
            <person name="Palmquist D."/>
            <person name="Petrescu A.S."/>
            <person name="Skalska U."/>
            <person name="Smailus D.E."/>
            <person name="Stott J.M."/>
            <person name="Schnerch A."/>
            <person name="Schein J.E."/>
            <person name="Jones S.J."/>
            <person name="Holt R.A."/>
            <person name="Baross A."/>
            <person name="Marra M.A."/>
            <person name="Clifton S."/>
            <person name="Makowski K.A."/>
            <person name="Bosak S."/>
            <person name="Malek J."/>
        </authorList>
    </citation>
    <scope>NUCLEOTIDE SEQUENCE [LARGE SCALE MRNA]</scope>
    <source>
        <strain evidence="1">FVB/N</strain>
        <tissue evidence="1">Mammary tumor. Metallothionien-TGF alpha model. 10 month old virgin mouse. Taken by biopsy.</tissue>
    </source>
</reference>
<dbReference type="EMBL" id="BC043934">
    <property type="protein sequence ID" value="AAH43934.1"/>
    <property type="molecule type" value="mRNA"/>
</dbReference>
<proteinExistence type="evidence at transcript level"/>
<sequence length="113" mass="12126">MLGMVCFAPAGVERVAMPKATSKPTRSKHKASTDGSVGCRFLWALQCGNGSAGHMDRETVLMPETNAPIRSVTTGVKGAAKRSAWLNPRSKLPAVLSSPPTLRLQFTCRRQMA</sequence>
<gene>
    <name evidence="1 3" type="primary">BC043934</name>
</gene>
<reference evidence="2" key="2">
    <citation type="journal article" date="2000" name="Genome Res.">
        <title>Normalization and subtraction of cap-trapper-selected cDNAs to prepare full-length cDNA libraries for rapid discovery of new genes.</title>
        <authorList>
            <person name="Carninci P."/>
            <person name="Shibata Y."/>
            <person name="Hayatsu N."/>
            <person name="Sugahara Y."/>
            <person name="Shibata K."/>
            <person name="Itoh M."/>
            <person name="Konno H."/>
            <person name="Okazaki Y."/>
            <person name="Muramatsu M."/>
            <person name="Hayashizaki Y."/>
        </authorList>
    </citation>
    <scope>NUCLEOTIDE SEQUENCE</scope>
    <source>
        <strain evidence="2">C57BL/6J</strain>
        <tissue evidence="2">Whole body</tissue>
    </source>
</reference>
<reference evidence="2" key="5">
    <citation type="submission" date="2001-07" db="EMBL/GenBank/DDBJ databases">
        <authorList>
            <person name="Adachi J."/>
            <person name="Aizawa K."/>
            <person name="Akimura T."/>
            <person name="Arakawa T."/>
            <person name="Bono H."/>
            <person name="Carninci P."/>
            <person name="Fukuda S."/>
            <person name="Furuno M."/>
            <person name="Hanagaki T."/>
            <person name="Hara A."/>
            <person name="Hashizume W."/>
            <person name="Hayashida K."/>
            <person name="Hayatsu N."/>
            <person name="Hiramoto K."/>
            <person name="Hiraoka T."/>
            <person name="Hirozane T."/>
            <person name="Hori F."/>
            <person name="Imotani K."/>
            <person name="Ishii Y."/>
            <person name="Itoh M."/>
            <person name="Kagawa I."/>
            <person name="Kasukawa T."/>
            <person name="Katoh H."/>
            <person name="Kawai J."/>
            <person name="Kojima Y."/>
            <person name="Kondo S."/>
            <person name="Konno H."/>
            <person name="Kouda M."/>
            <person name="Koya S."/>
            <person name="Kurihara C."/>
            <person name="Matsuyama T."/>
            <person name="Miyazaki A."/>
            <person name="Murata M."/>
            <person name="Nakamura M."/>
            <person name="Nishi K."/>
            <person name="Nomura K."/>
            <person name="Numazaki R."/>
            <person name="Ohno M."/>
            <person name="Ohsato N."/>
            <person name="Okazaki Y."/>
            <person name="Saito R."/>
            <person name="Saitoh H."/>
            <person name="Sakai C."/>
            <person name="Sakai K."/>
            <person name="Sakazume N."/>
            <person name="Sano H."/>
            <person name="Sasaki D."/>
            <person name="Shibata K."/>
            <person name="Shinagawa A."/>
            <person name="Shiraki T."/>
            <person name="Sogabe Y."/>
            <person name="Tagami M."/>
            <person name="Tagawa A."/>
            <person name="Takahashi F."/>
            <person name="Takaku-Akahira S."/>
            <person name="Takeda Y."/>
            <person name="Tanaka T."/>
            <person name="Tomaru A."/>
            <person name="Toya T."/>
            <person name="Yasunishi A."/>
            <person name="Muramatsu M."/>
            <person name="Hayashizaki Y."/>
        </authorList>
    </citation>
    <scope>NUCLEOTIDE SEQUENCE</scope>
    <source>
        <strain evidence="2">C57BL/6J</strain>
        <tissue evidence="2">Whole body</tissue>
    </source>
</reference>
<protein>
    <submittedName>
        <fullName evidence="1">cDNA sequence BC043934</fullName>
    </submittedName>
</protein>